<dbReference type="RefSeq" id="WP_045672521.1">
    <property type="nucleotide sequence ID" value="NZ_CP011058.1"/>
</dbReference>
<dbReference type="HOGENOM" id="CLU_133698_1_0_9"/>
<dbReference type="KEGG" id="pbj:VN24_24285"/>
<evidence type="ECO:0000313" key="1">
    <source>
        <dbReference type="EMBL" id="AJY77096.1"/>
    </source>
</evidence>
<dbReference type="OrthoDB" id="165483at2"/>
<reference evidence="2" key="2">
    <citation type="submission" date="2015-03" db="EMBL/GenBank/DDBJ databases">
        <title>Genome sequence of Paenibacillus beijingensis strain DSM 24997T.</title>
        <authorList>
            <person name="Kwak Y."/>
            <person name="Shin J.-H."/>
        </authorList>
    </citation>
    <scope>NUCLEOTIDE SEQUENCE [LARGE SCALE GENOMIC DNA]</scope>
    <source>
        <strain evidence="2">DSM 24997</strain>
    </source>
</reference>
<dbReference type="PANTHER" id="PTHR34796">
    <property type="entry name" value="EXPRESSED PROTEIN"/>
    <property type="match status" value="1"/>
</dbReference>
<dbReference type="PANTHER" id="PTHR34796:SF1">
    <property type="entry name" value="EXPRESSED PROTEIN"/>
    <property type="match status" value="1"/>
</dbReference>
<dbReference type="PATRIC" id="fig|1126833.4.peg.5342"/>
<dbReference type="InterPro" id="IPR023203">
    <property type="entry name" value="TTHA0068_sf"/>
</dbReference>
<organism evidence="1 2">
    <name type="scientific">Paenibacillus beijingensis</name>
    <dbReference type="NCBI Taxonomy" id="1126833"/>
    <lineage>
        <taxon>Bacteria</taxon>
        <taxon>Bacillati</taxon>
        <taxon>Bacillota</taxon>
        <taxon>Bacilli</taxon>
        <taxon>Bacillales</taxon>
        <taxon>Paenibacillaceae</taxon>
        <taxon>Paenibacillus</taxon>
    </lineage>
</organism>
<dbReference type="Pfam" id="PF03745">
    <property type="entry name" value="DUF309"/>
    <property type="match status" value="1"/>
</dbReference>
<dbReference type="SUPFAM" id="SSF140663">
    <property type="entry name" value="TTHA0068-like"/>
    <property type="match status" value="1"/>
</dbReference>
<proteinExistence type="predicted"/>
<sequence length="178" mass="20386">MNVYPDAYVAYLVEFHVTRDYFECHELLEEYWKDHPADGKSRLWVGLIQLAVGQYHHRRGNVRGAYKIYRQALLRLSPANLAEAGLDGGVLLPAVNDIAGALERGEPLPYRPWSMPIANSELEERCRSACRRLGLNWDAGVTIPVEEVVHRHKLRDRSAVLEARRKSLEAKNALRRKC</sequence>
<reference evidence="1 2" key="1">
    <citation type="journal article" date="2015" name="J. Biotechnol.">
        <title>Complete genome sequence of Paenibacillus beijingensis 7188(T) (=DSM 24997(T)), a novel rhizobacterium from jujube garden soil.</title>
        <authorList>
            <person name="Kwak Y."/>
            <person name="Shin J.H."/>
        </authorList>
    </citation>
    <scope>NUCLEOTIDE SEQUENCE [LARGE SCALE GENOMIC DNA]</scope>
    <source>
        <strain evidence="1 2">DSM 24997</strain>
    </source>
</reference>
<dbReference type="STRING" id="1126833.VN24_24285"/>
<protein>
    <recommendedName>
        <fullName evidence="3">DUF309 domain-containing protein</fullName>
    </recommendedName>
</protein>
<dbReference type="AlphaFoldDB" id="A0A0D5NP88"/>
<dbReference type="Proteomes" id="UP000032633">
    <property type="component" value="Chromosome"/>
</dbReference>
<dbReference type="EMBL" id="CP011058">
    <property type="protein sequence ID" value="AJY77096.1"/>
    <property type="molecule type" value="Genomic_DNA"/>
</dbReference>
<evidence type="ECO:0008006" key="3">
    <source>
        <dbReference type="Google" id="ProtNLM"/>
    </source>
</evidence>
<keyword evidence="2" id="KW-1185">Reference proteome</keyword>
<accession>A0A0D5NP88</accession>
<dbReference type="Gene3D" id="1.10.3450.10">
    <property type="entry name" value="TTHA0068-like"/>
    <property type="match status" value="1"/>
</dbReference>
<name>A0A0D5NP88_9BACL</name>
<gene>
    <name evidence="1" type="ORF">VN24_24285</name>
</gene>
<dbReference type="InterPro" id="IPR005500">
    <property type="entry name" value="DUF309"/>
</dbReference>
<evidence type="ECO:0000313" key="2">
    <source>
        <dbReference type="Proteomes" id="UP000032633"/>
    </source>
</evidence>